<evidence type="ECO:0000313" key="2">
    <source>
        <dbReference type="Proteomes" id="UP000188532"/>
    </source>
</evidence>
<dbReference type="EMBL" id="MVBN01000013">
    <property type="protein sequence ID" value="OOK64357.1"/>
    <property type="molecule type" value="Genomic_DNA"/>
</dbReference>
<protein>
    <submittedName>
        <fullName evidence="1">Uncharacterized protein</fullName>
    </submittedName>
</protein>
<organism evidence="1 2">
    <name type="scientific">Mycobacterium kansasii</name>
    <dbReference type="NCBI Taxonomy" id="1768"/>
    <lineage>
        <taxon>Bacteria</taxon>
        <taxon>Bacillati</taxon>
        <taxon>Actinomycetota</taxon>
        <taxon>Actinomycetes</taxon>
        <taxon>Mycobacteriales</taxon>
        <taxon>Mycobacteriaceae</taxon>
        <taxon>Mycobacterium</taxon>
    </lineage>
</organism>
<dbReference type="SUPFAM" id="SSF52518">
    <property type="entry name" value="Thiamin diphosphate-binding fold (THDP-binding)"/>
    <property type="match status" value="1"/>
</dbReference>
<evidence type="ECO:0000313" key="1">
    <source>
        <dbReference type="EMBL" id="OOK64357.1"/>
    </source>
</evidence>
<dbReference type="AlphaFoldDB" id="A0A1V3WBK9"/>
<reference evidence="1 2" key="1">
    <citation type="submission" date="2017-02" db="EMBL/GenBank/DDBJ databases">
        <title>Complete genome sequences of Mycobacterium kansasii strains isolated from rhesus macaques.</title>
        <authorList>
            <person name="Panda A."/>
            <person name="Nagaraj S."/>
            <person name="Zhao X."/>
            <person name="Tettelin H."/>
            <person name="Detolla L.J."/>
        </authorList>
    </citation>
    <scope>NUCLEOTIDE SEQUENCE [LARGE SCALE GENOMIC DNA]</scope>
    <source>
        <strain evidence="1 2">11-3469</strain>
    </source>
</reference>
<dbReference type="GO" id="GO:0000287">
    <property type="term" value="F:magnesium ion binding"/>
    <property type="evidence" value="ECO:0007669"/>
    <property type="project" value="UniProtKB-ARBA"/>
</dbReference>
<accession>A0A1V3WBK9</accession>
<proteinExistence type="predicted"/>
<name>A0A1V3WBK9_MYCKA</name>
<sequence length="47" mass="4981">MGSATLTDPGQIASAWDQALLADRPTVLDVHCDPDIPPVPPTPRSTR</sequence>
<dbReference type="Proteomes" id="UP000188532">
    <property type="component" value="Unassembled WGS sequence"/>
</dbReference>
<dbReference type="Gene3D" id="3.40.50.970">
    <property type="match status" value="1"/>
</dbReference>
<gene>
    <name evidence="1" type="ORF">BZL29_8228</name>
</gene>
<comment type="caution">
    <text evidence="1">The sequence shown here is derived from an EMBL/GenBank/DDBJ whole genome shotgun (WGS) entry which is preliminary data.</text>
</comment>
<dbReference type="InterPro" id="IPR029061">
    <property type="entry name" value="THDP-binding"/>
</dbReference>